<proteinExistence type="predicted"/>
<comment type="caution">
    <text evidence="1">The sequence shown here is derived from an EMBL/GenBank/DDBJ whole genome shotgun (WGS) entry which is preliminary data.</text>
</comment>
<gene>
    <name evidence="1" type="ORF">HMF3257_07080</name>
</gene>
<dbReference type="AlphaFoldDB" id="A0A327NIL6"/>
<dbReference type="EMBL" id="QLII01000001">
    <property type="protein sequence ID" value="RAI74159.1"/>
    <property type="molecule type" value="Genomic_DNA"/>
</dbReference>
<dbReference type="Gene3D" id="2.180.10.10">
    <property type="entry name" value="RHS repeat-associated core"/>
    <property type="match status" value="1"/>
</dbReference>
<name>A0A327NIL6_9BACT</name>
<evidence type="ECO:0008006" key="3">
    <source>
        <dbReference type="Google" id="ProtNLM"/>
    </source>
</evidence>
<dbReference type="Proteomes" id="UP000249016">
    <property type="component" value="Unassembled WGS sequence"/>
</dbReference>
<accession>A0A327NIL6</accession>
<sequence length="242" mass="28615">MGKPYNRRTDSSIDSLNRFAIQREYKQDTFLVQEQSYKWDAHGFITKHAFRIRKESDDRSNPNKAEIYNFLRKELAVDMSESEKKLVEKSLDSLMHREDSLQNSQPEWSGDTTNYRNEYDNQGRLIRSESHSTNKFTEIVSFSYDTTATKVVRQTYDKTGNLISETISRQHPTQKYILSDTSRHKYGDKWEEKTYNYNFDNTQGPTYSYQYDNHGNWTEQKQVDATGKQIGVALLRTIEYYP</sequence>
<evidence type="ECO:0000313" key="1">
    <source>
        <dbReference type="EMBL" id="RAI74159.1"/>
    </source>
</evidence>
<organism evidence="1 2">
    <name type="scientific">Spirosoma telluris</name>
    <dbReference type="NCBI Taxonomy" id="2183553"/>
    <lineage>
        <taxon>Bacteria</taxon>
        <taxon>Pseudomonadati</taxon>
        <taxon>Bacteroidota</taxon>
        <taxon>Cytophagia</taxon>
        <taxon>Cytophagales</taxon>
        <taxon>Cytophagaceae</taxon>
        <taxon>Spirosoma</taxon>
    </lineage>
</organism>
<evidence type="ECO:0000313" key="2">
    <source>
        <dbReference type="Proteomes" id="UP000249016"/>
    </source>
</evidence>
<keyword evidence="2" id="KW-1185">Reference proteome</keyword>
<protein>
    <recommendedName>
        <fullName evidence="3">RHS repeat protein</fullName>
    </recommendedName>
</protein>
<reference evidence="1 2" key="1">
    <citation type="submission" date="2018-06" db="EMBL/GenBank/DDBJ databases">
        <title>Spirosoma sp. HMF3257 Genome sequencing and assembly.</title>
        <authorList>
            <person name="Kang H."/>
            <person name="Cha I."/>
            <person name="Kim H."/>
            <person name="Kang J."/>
            <person name="Joh K."/>
        </authorList>
    </citation>
    <scope>NUCLEOTIDE SEQUENCE [LARGE SCALE GENOMIC DNA]</scope>
    <source>
        <strain evidence="1 2">HMF3257</strain>
    </source>
</reference>